<comment type="caution">
    <text evidence="1">The sequence shown here is derived from an EMBL/GenBank/DDBJ whole genome shotgun (WGS) entry which is preliminary data.</text>
</comment>
<accession>A0A9D4JEV2</accession>
<dbReference type="Proteomes" id="UP000828390">
    <property type="component" value="Unassembled WGS sequence"/>
</dbReference>
<organism evidence="1 2">
    <name type="scientific">Dreissena polymorpha</name>
    <name type="common">Zebra mussel</name>
    <name type="synonym">Mytilus polymorpha</name>
    <dbReference type="NCBI Taxonomy" id="45954"/>
    <lineage>
        <taxon>Eukaryota</taxon>
        <taxon>Metazoa</taxon>
        <taxon>Spiralia</taxon>
        <taxon>Lophotrochozoa</taxon>
        <taxon>Mollusca</taxon>
        <taxon>Bivalvia</taxon>
        <taxon>Autobranchia</taxon>
        <taxon>Heteroconchia</taxon>
        <taxon>Euheterodonta</taxon>
        <taxon>Imparidentia</taxon>
        <taxon>Neoheterodontei</taxon>
        <taxon>Myida</taxon>
        <taxon>Dreissenoidea</taxon>
        <taxon>Dreissenidae</taxon>
        <taxon>Dreissena</taxon>
    </lineage>
</organism>
<evidence type="ECO:0000313" key="1">
    <source>
        <dbReference type="EMBL" id="KAH3809255.1"/>
    </source>
</evidence>
<name>A0A9D4JEV2_DREPO</name>
<reference evidence="1" key="2">
    <citation type="submission" date="2020-11" db="EMBL/GenBank/DDBJ databases">
        <authorList>
            <person name="McCartney M.A."/>
            <person name="Auch B."/>
            <person name="Kono T."/>
            <person name="Mallez S."/>
            <person name="Becker A."/>
            <person name="Gohl D.M."/>
            <person name="Silverstein K.A.T."/>
            <person name="Koren S."/>
            <person name="Bechman K.B."/>
            <person name="Herman A."/>
            <person name="Abrahante J.E."/>
            <person name="Garbe J."/>
        </authorList>
    </citation>
    <scope>NUCLEOTIDE SEQUENCE</scope>
    <source>
        <strain evidence="1">Duluth1</strain>
        <tissue evidence="1">Whole animal</tissue>
    </source>
</reference>
<dbReference type="AlphaFoldDB" id="A0A9D4JEV2"/>
<keyword evidence="2" id="KW-1185">Reference proteome</keyword>
<sequence length="58" mass="7022">MGAISNIFFEQLSVYFDTDSNTRWDRIHHDQLLEVSVRRPKYGSLKYHLFHSCKYKDK</sequence>
<gene>
    <name evidence="1" type="ORF">DPMN_137616</name>
</gene>
<reference evidence="1" key="1">
    <citation type="journal article" date="2019" name="bioRxiv">
        <title>The Genome of the Zebra Mussel, Dreissena polymorpha: A Resource for Invasive Species Research.</title>
        <authorList>
            <person name="McCartney M.A."/>
            <person name="Auch B."/>
            <person name="Kono T."/>
            <person name="Mallez S."/>
            <person name="Zhang Y."/>
            <person name="Obille A."/>
            <person name="Becker A."/>
            <person name="Abrahante J.E."/>
            <person name="Garbe J."/>
            <person name="Badalamenti J.P."/>
            <person name="Herman A."/>
            <person name="Mangelson H."/>
            <person name="Liachko I."/>
            <person name="Sullivan S."/>
            <person name="Sone E.D."/>
            <person name="Koren S."/>
            <person name="Silverstein K.A.T."/>
            <person name="Beckman K.B."/>
            <person name="Gohl D.M."/>
        </authorList>
    </citation>
    <scope>NUCLEOTIDE SEQUENCE</scope>
    <source>
        <strain evidence="1">Duluth1</strain>
        <tissue evidence="1">Whole animal</tissue>
    </source>
</reference>
<evidence type="ECO:0000313" key="2">
    <source>
        <dbReference type="Proteomes" id="UP000828390"/>
    </source>
</evidence>
<dbReference type="EMBL" id="JAIWYP010000006">
    <property type="protein sequence ID" value="KAH3809255.1"/>
    <property type="molecule type" value="Genomic_DNA"/>
</dbReference>
<proteinExistence type="predicted"/>
<protein>
    <submittedName>
        <fullName evidence="1">Uncharacterized protein</fullName>
    </submittedName>
</protein>